<dbReference type="Proteomes" id="UP000799291">
    <property type="component" value="Unassembled WGS sequence"/>
</dbReference>
<feature type="compositionally biased region" description="Basic and acidic residues" evidence="1">
    <location>
        <begin position="34"/>
        <end position="45"/>
    </location>
</feature>
<evidence type="ECO:0000313" key="2">
    <source>
        <dbReference type="EMBL" id="KAF2680933.1"/>
    </source>
</evidence>
<evidence type="ECO:0000256" key="1">
    <source>
        <dbReference type="SAM" id="MobiDB-lite"/>
    </source>
</evidence>
<dbReference type="AlphaFoldDB" id="A0A6G1ISJ6"/>
<evidence type="ECO:0000313" key="3">
    <source>
        <dbReference type="Proteomes" id="UP000799291"/>
    </source>
</evidence>
<name>A0A6G1ISJ6_9PLEO</name>
<accession>A0A6G1ISJ6</accession>
<feature type="compositionally biased region" description="Acidic residues" evidence="1">
    <location>
        <begin position="1"/>
        <end position="10"/>
    </location>
</feature>
<feature type="region of interest" description="Disordered" evidence="1">
    <location>
        <begin position="1"/>
        <end position="64"/>
    </location>
</feature>
<reference evidence="2" key="1">
    <citation type="journal article" date="2020" name="Stud. Mycol.">
        <title>101 Dothideomycetes genomes: a test case for predicting lifestyles and emergence of pathogens.</title>
        <authorList>
            <person name="Haridas S."/>
            <person name="Albert R."/>
            <person name="Binder M."/>
            <person name="Bloem J."/>
            <person name="Labutti K."/>
            <person name="Salamov A."/>
            <person name="Andreopoulos B."/>
            <person name="Baker S."/>
            <person name="Barry K."/>
            <person name="Bills G."/>
            <person name="Bluhm B."/>
            <person name="Cannon C."/>
            <person name="Castanera R."/>
            <person name="Culley D."/>
            <person name="Daum C."/>
            <person name="Ezra D."/>
            <person name="Gonzalez J."/>
            <person name="Henrissat B."/>
            <person name="Kuo A."/>
            <person name="Liang C."/>
            <person name="Lipzen A."/>
            <person name="Lutzoni F."/>
            <person name="Magnuson J."/>
            <person name="Mondo S."/>
            <person name="Nolan M."/>
            <person name="Ohm R."/>
            <person name="Pangilinan J."/>
            <person name="Park H.-J."/>
            <person name="Ramirez L."/>
            <person name="Alfaro M."/>
            <person name="Sun H."/>
            <person name="Tritt A."/>
            <person name="Yoshinaga Y."/>
            <person name="Zwiers L.-H."/>
            <person name="Turgeon B."/>
            <person name="Goodwin S."/>
            <person name="Spatafora J."/>
            <person name="Crous P."/>
            <person name="Grigoriev I."/>
        </authorList>
    </citation>
    <scope>NUCLEOTIDE SEQUENCE</scope>
    <source>
        <strain evidence="2">CBS 122367</strain>
    </source>
</reference>
<dbReference type="EMBL" id="MU005594">
    <property type="protein sequence ID" value="KAF2680933.1"/>
    <property type="molecule type" value="Genomic_DNA"/>
</dbReference>
<keyword evidence="3" id="KW-1185">Reference proteome</keyword>
<proteinExistence type="predicted"/>
<organism evidence="2 3">
    <name type="scientific">Lentithecium fluviatile CBS 122367</name>
    <dbReference type="NCBI Taxonomy" id="1168545"/>
    <lineage>
        <taxon>Eukaryota</taxon>
        <taxon>Fungi</taxon>
        <taxon>Dikarya</taxon>
        <taxon>Ascomycota</taxon>
        <taxon>Pezizomycotina</taxon>
        <taxon>Dothideomycetes</taxon>
        <taxon>Pleosporomycetidae</taxon>
        <taxon>Pleosporales</taxon>
        <taxon>Massarineae</taxon>
        <taxon>Lentitheciaceae</taxon>
        <taxon>Lentithecium</taxon>
    </lineage>
</organism>
<protein>
    <submittedName>
        <fullName evidence="2">Uncharacterized protein</fullName>
    </submittedName>
</protein>
<gene>
    <name evidence="2" type="ORF">K458DRAFT_89659</name>
</gene>
<sequence length="140" mass="15007">MESGSEDGLEEKECREGCGVGVGVGGHSPAAHHWASEQKSDREGSRSGGGEGKPRPGWSGWMRRCPSAIAPSGAHKARQMACLRSATLEMFRKRMRHTRGSERLYQRAIAAVDVLTRSLIVYAVVSATSVRGTIGLGRGE</sequence>